<organism evidence="3 4">
    <name type="scientific">Compostimonas suwonensis</name>
    <dbReference type="NCBI Taxonomy" id="1048394"/>
    <lineage>
        <taxon>Bacteria</taxon>
        <taxon>Bacillati</taxon>
        <taxon>Actinomycetota</taxon>
        <taxon>Actinomycetes</taxon>
        <taxon>Micrococcales</taxon>
        <taxon>Microbacteriaceae</taxon>
        <taxon>Compostimonas</taxon>
    </lineage>
</organism>
<dbReference type="Proteomes" id="UP000230161">
    <property type="component" value="Unassembled WGS sequence"/>
</dbReference>
<name>A0A2M9BZV6_9MICO</name>
<dbReference type="RefSeq" id="WP_157802840.1">
    <property type="nucleotide sequence ID" value="NZ_PGFB01000002.1"/>
</dbReference>
<keyword evidence="2" id="KW-1133">Transmembrane helix</keyword>
<accession>A0A2M9BZV6</accession>
<dbReference type="AlphaFoldDB" id="A0A2M9BZV6"/>
<keyword evidence="4" id="KW-1185">Reference proteome</keyword>
<protein>
    <submittedName>
        <fullName evidence="3">Uncharacterized protein</fullName>
    </submittedName>
</protein>
<feature type="transmembrane region" description="Helical" evidence="2">
    <location>
        <begin position="39"/>
        <end position="62"/>
    </location>
</feature>
<sequence length="166" mass="18232">MVEVILRRAFFYWQSVAAFAIPAWWLVGWCVFSPGGWAFLLLLVCAFVLFVVMLVLFGLVYARREVRQTRAFSWPDVAVFAAWDAAMIALGFFTPVTTLFVVLTIIGAIAVFWVSLAQLLASASRRLLGDPAPAGPAPSVGYRSPAAPDLGGDTPIIVVEEKREEH</sequence>
<dbReference type="EMBL" id="PGFB01000002">
    <property type="protein sequence ID" value="PJJ63618.1"/>
    <property type="molecule type" value="Genomic_DNA"/>
</dbReference>
<reference evidence="3 4" key="1">
    <citation type="submission" date="2017-11" db="EMBL/GenBank/DDBJ databases">
        <title>Genomic Encyclopedia of Archaeal and Bacterial Type Strains, Phase II (KMG-II): From Individual Species to Whole Genera.</title>
        <authorList>
            <person name="Goeker M."/>
        </authorList>
    </citation>
    <scope>NUCLEOTIDE SEQUENCE [LARGE SCALE GENOMIC DNA]</scope>
    <source>
        <strain evidence="3 4">DSM 25625</strain>
    </source>
</reference>
<feature type="transmembrane region" description="Helical" evidence="2">
    <location>
        <begin position="74"/>
        <end position="93"/>
    </location>
</feature>
<evidence type="ECO:0000313" key="3">
    <source>
        <dbReference type="EMBL" id="PJJ63618.1"/>
    </source>
</evidence>
<keyword evidence="2" id="KW-0472">Membrane</keyword>
<evidence type="ECO:0000313" key="4">
    <source>
        <dbReference type="Proteomes" id="UP000230161"/>
    </source>
</evidence>
<gene>
    <name evidence="3" type="ORF">CLV54_1288</name>
</gene>
<proteinExistence type="predicted"/>
<keyword evidence="2" id="KW-0812">Transmembrane</keyword>
<feature type="transmembrane region" description="Helical" evidence="2">
    <location>
        <begin position="9"/>
        <end position="27"/>
    </location>
</feature>
<evidence type="ECO:0000256" key="2">
    <source>
        <dbReference type="SAM" id="Phobius"/>
    </source>
</evidence>
<evidence type="ECO:0000256" key="1">
    <source>
        <dbReference type="SAM" id="MobiDB-lite"/>
    </source>
</evidence>
<comment type="caution">
    <text evidence="3">The sequence shown here is derived from an EMBL/GenBank/DDBJ whole genome shotgun (WGS) entry which is preliminary data.</text>
</comment>
<feature type="region of interest" description="Disordered" evidence="1">
    <location>
        <begin position="135"/>
        <end position="154"/>
    </location>
</feature>
<dbReference type="OrthoDB" id="5115907at2"/>
<feature type="transmembrane region" description="Helical" evidence="2">
    <location>
        <begin position="99"/>
        <end position="121"/>
    </location>
</feature>